<keyword evidence="3" id="KW-1185">Reference proteome</keyword>
<comment type="caution">
    <text evidence="2">The sequence shown here is derived from an EMBL/GenBank/DDBJ whole genome shotgun (WGS) entry which is preliminary data.</text>
</comment>
<evidence type="ECO:0000256" key="1">
    <source>
        <dbReference type="SAM" id="MobiDB-lite"/>
    </source>
</evidence>
<dbReference type="Proteomes" id="UP000324222">
    <property type="component" value="Unassembled WGS sequence"/>
</dbReference>
<feature type="compositionally biased region" description="Basic and acidic residues" evidence="1">
    <location>
        <begin position="1"/>
        <end position="13"/>
    </location>
</feature>
<proteinExistence type="predicted"/>
<organism evidence="2 3">
    <name type="scientific">Portunus trituberculatus</name>
    <name type="common">Swimming crab</name>
    <name type="synonym">Neptunus trituberculatus</name>
    <dbReference type="NCBI Taxonomy" id="210409"/>
    <lineage>
        <taxon>Eukaryota</taxon>
        <taxon>Metazoa</taxon>
        <taxon>Ecdysozoa</taxon>
        <taxon>Arthropoda</taxon>
        <taxon>Crustacea</taxon>
        <taxon>Multicrustacea</taxon>
        <taxon>Malacostraca</taxon>
        <taxon>Eumalacostraca</taxon>
        <taxon>Eucarida</taxon>
        <taxon>Decapoda</taxon>
        <taxon>Pleocyemata</taxon>
        <taxon>Brachyura</taxon>
        <taxon>Eubrachyura</taxon>
        <taxon>Portunoidea</taxon>
        <taxon>Portunidae</taxon>
        <taxon>Portuninae</taxon>
        <taxon>Portunus</taxon>
    </lineage>
</organism>
<evidence type="ECO:0000313" key="2">
    <source>
        <dbReference type="EMBL" id="MPD04983.1"/>
    </source>
</evidence>
<sequence length="78" mass="8841">MGKENEKREEREGQKRRKNRGKKQRKMDREKENGRQGGGASSIYLGVCDYLPLSVPRTDGRREDYSVGVPGEATSDVL</sequence>
<feature type="region of interest" description="Disordered" evidence="1">
    <location>
        <begin position="1"/>
        <end position="78"/>
    </location>
</feature>
<protein>
    <submittedName>
        <fullName evidence="2">Uncharacterized protein</fullName>
    </submittedName>
</protein>
<name>A0A5B7K8R4_PORTR</name>
<reference evidence="2 3" key="1">
    <citation type="submission" date="2019-05" db="EMBL/GenBank/DDBJ databases">
        <title>Another draft genome of Portunus trituberculatus and its Hox gene families provides insights of decapod evolution.</title>
        <authorList>
            <person name="Jeong J.-H."/>
            <person name="Song I."/>
            <person name="Kim S."/>
            <person name="Choi T."/>
            <person name="Kim D."/>
            <person name="Ryu S."/>
            <person name="Kim W."/>
        </authorList>
    </citation>
    <scope>NUCLEOTIDE SEQUENCE [LARGE SCALE GENOMIC DNA]</scope>
    <source>
        <tissue evidence="2">Muscle</tissue>
    </source>
</reference>
<gene>
    <name evidence="2" type="ORF">E2C01_100700</name>
</gene>
<accession>A0A5B7K8R4</accession>
<feature type="compositionally biased region" description="Basic residues" evidence="1">
    <location>
        <begin position="14"/>
        <end position="26"/>
    </location>
</feature>
<dbReference type="EMBL" id="VSRR010143805">
    <property type="protein sequence ID" value="MPD04983.1"/>
    <property type="molecule type" value="Genomic_DNA"/>
</dbReference>
<dbReference type="AlphaFoldDB" id="A0A5B7K8R4"/>
<evidence type="ECO:0000313" key="3">
    <source>
        <dbReference type="Proteomes" id="UP000324222"/>
    </source>
</evidence>